<dbReference type="InterPro" id="IPR015424">
    <property type="entry name" value="PyrdxlP-dep_Trfase"/>
</dbReference>
<sequence>MRLIVPLQAVAQGRGGLVLGSLIPCALFYFLQFYLRRHRPSSSSSPPPSSSDSNLSELTSMHRSFSRNLLSTRGSAGPSCISSRGAALARGDDNPYYVGLKRCAEDPYDASSNPDGFVQLGLAENRLSLDLIRDWLVSNWKDSLLSEEQELSVRGLATYQPHDGLMELKMIMSSFIGWLNEGYSFLLEINCFIIFFIKQAVSEFMGHIMQGSISFNPSQLVLTAGATPAVEILSFCLADAGNAFLVPSPYYPGWDRDIKWRTGIELIPVPCRSTNNFNISIPALERAFNQSKKRGVKVRAVIVSNPNNPVGNLIDQETLIGLLDFVTEKNIHLISDEIFAGSTYGNDQFVSVAEILDVENFDKSRVHIIYGLSKDLSIPGFRIGVIYSHNENVLAASSKLARFSSISAPTQRLLVSMLSDARFISEYLAINRERLQNMQALFVDGLKELGIKCASSSGGLYCWADMSKLIGSYSEKGELQLWDRLLNVAKVNATPGSTCHCIEPGWFRCCFSTLEKSDIPLVMERIRTVIQSN</sequence>
<dbReference type="Pfam" id="PF00155">
    <property type="entry name" value="Aminotran_1_2"/>
    <property type="match status" value="1"/>
</dbReference>
<dbReference type="PANTHER" id="PTHR43795:SF85">
    <property type="entry name" value="AMINOTRANSFERASE ACS10-RELATED"/>
    <property type="match status" value="1"/>
</dbReference>
<dbReference type="InterPro" id="IPR050478">
    <property type="entry name" value="Ethylene_sulfur-biosynth"/>
</dbReference>
<dbReference type="GO" id="GO:0030170">
    <property type="term" value="F:pyridoxal phosphate binding"/>
    <property type="evidence" value="ECO:0007669"/>
    <property type="project" value="InterPro"/>
</dbReference>
<evidence type="ECO:0000256" key="1">
    <source>
        <dbReference type="ARBA" id="ARBA00001933"/>
    </source>
</evidence>
<evidence type="ECO:0000256" key="2">
    <source>
        <dbReference type="ARBA" id="ARBA00007441"/>
    </source>
</evidence>
<feature type="domain" description="Aminotransferase class I/classII large" evidence="5">
    <location>
        <begin position="197"/>
        <end position="526"/>
    </location>
</feature>
<keyword evidence="4" id="KW-0472">Membrane</keyword>
<evidence type="ECO:0000313" key="6">
    <source>
        <dbReference type="EMBL" id="KAG6532144.1"/>
    </source>
</evidence>
<comment type="caution">
    <text evidence="6">The sequence shown here is derived from an EMBL/GenBank/DDBJ whole genome shotgun (WGS) entry which is preliminary data.</text>
</comment>
<comment type="cofactor">
    <cofactor evidence="1">
        <name>pyridoxal 5'-phosphate</name>
        <dbReference type="ChEBI" id="CHEBI:597326"/>
    </cofactor>
</comment>
<feature type="transmembrane region" description="Helical" evidence="4">
    <location>
        <begin position="15"/>
        <end position="35"/>
    </location>
</feature>
<dbReference type="InterPro" id="IPR015421">
    <property type="entry name" value="PyrdxlP-dep_Trfase_major"/>
</dbReference>
<reference evidence="6 7" key="1">
    <citation type="submission" date="2020-08" db="EMBL/GenBank/DDBJ databases">
        <title>Plant Genome Project.</title>
        <authorList>
            <person name="Zhang R.-G."/>
        </authorList>
    </citation>
    <scope>NUCLEOTIDE SEQUENCE [LARGE SCALE GENOMIC DNA]</scope>
    <source>
        <tissue evidence="6">Rhizome</tissue>
    </source>
</reference>
<keyword evidence="3" id="KW-0663">Pyridoxal phosphate</keyword>
<name>A0A8J5IDH6_ZINOF</name>
<dbReference type="InterPro" id="IPR004839">
    <property type="entry name" value="Aminotransferase_I/II_large"/>
</dbReference>
<evidence type="ECO:0000313" key="7">
    <source>
        <dbReference type="Proteomes" id="UP000734854"/>
    </source>
</evidence>
<dbReference type="GO" id="GO:0008483">
    <property type="term" value="F:transaminase activity"/>
    <property type="evidence" value="ECO:0007669"/>
    <property type="project" value="TreeGrafter"/>
</dbReference>
<comment type="similarity">
    <text evidence="2">Belongs to the class-I pyridoxal-phosphate-dependent aminotransferase family.</text>
</comment>
<evidence type="ECO:0000259" key="5">
    <source>
        <dbReference type="Pfam" id="PF00155"/>
    </source>
</evidence>
<dbReference type="Gene3D" id="3.90.1150.10">
    <property type="entry name" value="Aspartate Aminotransferase, domain 1"/>
    <property type="match status" value="2"/>
</dbReference>
<gene>
    <name evidence="6" type="ORF">ZIOFF_005982</name>
</gene>
<proteinExistence type="inferred from homology"/>
<dbReference type="PANTHER" id="PTHR43795">
    <property type="entry name" value="BIFUNCTIONAL ASPARTATE AMINOTRANSFERASE AND GLUTAMATE/ASPARTATE-PREPHENATE AMINOTRANSFERASE-RELATED"/>
    <property type="match status" value="1"/>
</dbReference>
<evidence type="ECO:0000256" key="4">
    <source>
        <dbReference type="SAM" id="Phobius"/>
    </source>
</evidence>
<dbReference type="Gene3D" id="3.40.640.10">
    <property type="entry name" value="Type I PLP-dependent aspartate aminotransferase-like (Major domain)"/>
    <property type="match status" value="1"/>
</dbReference>
<dbReference type="InterPro" id="IPR015422">
    <property type="entry name" value="PyrdxlP-dep_Trfase_small"/>
</dbReference>
<dbReference type="Proteomes" id="UP000734854">
    <property type="component" value="Unassembled WGS sequence"/>
</dbReference>
<dbReference type="AlphaFoldDB" id="A0A8J5IDH6"/>
<dbReference type="CDD" id="cd00609">
    <property type="entry name" value="AAT_like"/>
    <property type="match status" value="1"/>
</dbReference>
<protein>
    <recommendedName>
        <fullName evidence="5">Aminotransferase class I/classII large domain-containing protein</fullName>
    </recommendedName>
</protein>
<keyword evidence="7" id="KW-1185">Reference proteome</keyword>
<dbReference type="PRINTS" id="PR00753">
    <property type="entry name" value="ACCSYNTHASE"/>
</dbReference>
<dbReference type="PROSITE" id="PS00105">
    <property type="entry name" value="AA_TRANSFER_CLASS_1"/>
    <property type="match status" value="1"/>
</dbReference>
<dbReference type="EMBL" id="JACMSC010000002">
    <property type="protein sequence ID" value="KAG6532144.1"/>
    <property type="molecule type" value="Genomic_DNA"/>
</dbReference>
<keyword evidence="4" id="KW-1133">Transmembrane helix</keyword>
<accession>A0A8J5IDH6</accession>
<organism evidence="6 7">
    <name type="scientific">Zingiber officinale</name>
    <name type="common">Ginger</name>
    <name type="synonym">Amomum zingiber</name>
    <dbReference type="NCBI Taxonomy" id="94328"/>
    <lineage>
        <taxon>Eukaryota</taxon>
        <taxon>Viridiplantae</taxon>
        <taxon>Streptophyta</taxon>
        <taxon>Embryophyta</taxon>
        <taxon>Tracheophyta</taxon>
        <taxon>Spermatophyta</taxon>
        <taxon>Magnoliopsida</taxon>
        <taxon>Liliopsida</taxon>
        <taxon>Zingiberales</taxon>
        <taxon>Zingiberaceae</taxon>
        <taxon>Zingiber</taxon>
    </lineage>
</organism>
<dbReference type="GO" id="GO:0006520">
    <property type="term" value="P:amino acid metabolic process"/>
    <property type="evidence" value="ECO:0007669"/>
    <property type="project" value="TreeGrafter"/>
</dbReference>
<evidence type="ECO:0000256" key="3">
    <source>
        <dbReference type="ARBA" id="ARBA00022898"/>
    </source>
</evidence>
<dbReference type="InterPro" id="IPR004838">
    <property type="entry name" value="NHTrfase_class1_PyrdxlP-BS"/>
</dbReference>
<dbReference type="SUPFAM" id="SSF53383">
    <property type="entry name" value="PLP-dependent transferases"/>
    <property type="match status" value="1"/>
</dbReference>
<keyword evidence="4" id="KW-0812">Transmembrane</keyword>